<evidence type="ECO:0000313" key="1">
    <source>
        <dbReference type="EMBL" id="KAI9378234.1"/>
    </source>
</evidence>
<keyword evidence="2" id="KW-1185">Reference proteome</keyword>
<proteinExistence type="predicted"/>
<reference evidence="1 2" key="1">
    <citation type="journal article" date="2006" name="Science">
        <title>The genome of black cottonwood, Populus trichocarpa (Torr. &amp; Gray).</title>
        <authorList>
            <person name="Tuskan G.A."/>
            <person name="Difazio S."/>
            <person name="Jansson S."/>
            <person name="Bohlmann J."/>
            <person name="Grigoriev I."/>
            <person name="Hellsten U."/>
            <person name="Putnam N."/>
            <person name="Ralph S."/>
            <person name="Rombauts S."/>
            <person name="Salamov A."/>
            <person name="Schein J."/>
            <person name="Sterck L."/>
            <person name="Aerts A."/>
            <person name="Bhalerao R.R."/>
            <person name="Bhalerao R.P."/>
            <person name="Blaudez D."/>
            <person name="Boerjan W."/>
            <person name="Brun A."/>
            <person name="Brunner A."/>
            <person name="Busov V."/>
            <person name="Campbell M."/>
            <person name="Carlson J."/>
            <person name="Chalot M."/>
            <person name="Chapman J."/>
            <person name="Chen G.L."/>
            <person name="Cooper D."/>
            <person name="Coutinho P.M."/>
            <person name="Couturier J."/>
            <person name="Covert S."/>
            <person name="Cronk Q."/>
            <person name="Cunningham R."/>
            <person name="Davis J."/>
            <person name="Degroeve S."/>
            <person name="Dejardin A."/>
            <person name="Depamphilis C."/>
            <person name="Detter J."/>
            <person name="Dirks B."/>
            <person name="Dubchak I."/>
            <person name="Duplessis S."/>
            <person name="Ehlting J."/>
            <person name="Ellis B."/>
            <person name="Gendler K."/>
            <person name="Goodstein D."/>
            <person name="Gribskov M."/>
            <person name="Grimwood J."/>
            <person name="Groover A."/>
            <person name="Gunter L."/>
            <person name="Hamberger B."/>
            <person name="Heinze B."/>
            <person name="Helariutta Y."/>
            <person name="Henrissat B."/>
            <person name="Holligan D."/>
            <person name="Holt R."/>
            <person name="Huang W."/>
            <person name="Islam-Faridi N."/>
            <person name="Jones S."/>
            <person name="Jones-Rhoades M."/>
            <person name="Jorgensen R."/>
            <person name="Joshi C."/>
            <person name="Kangasjarvi J."/>
            <person name="Karlsson J."/>
            <person name="Kelleher C."/>
            <person name="Kirkpatrick R."/>
            <person name="Kirst M."/>
            <person name="Kohler A."/>
            <person name="Kalluri U."/>
            <person name="Larimer F."/>
            <person name="Leebens-Mack J."/>
            <person name="Leple J.C."/>
            <person name="Locascio P."/>
            <person name="Lou Y."/>
            <person name="Lucas S."/>
            <person name="Martin F."/>
            <person name="Montanini B."/>
            <person name="Napoli C."/>
            <person name="Nelson D.R."/>
            <person name="Nelson C."/>
            <person name="Nieminen K."/>
            <person name="Nilsson O."/>
            <person name="Pereda V."/>
            <person name="Peter G."/>
            <person name="Philippe R."/>
            <person name="Pilate G."/>
            <person name="Poliakov A."/>
            <person name="Razumovskaya J."/>
            <person name="Richardson P."/>
            <person name="Rinaldi C."/>
            <person name="Ritland K."/>
            <person name="Rouze P."/>
            <person name="Ryaboy D."/>
            <person name="Schmutz J."/>
            <person name="Schrader J."/>
            <person name="Segerman B."/>
            <person name="Shin H."/>
            <person name="Siddiqui A."/>
            <person name="Sterky F."/>
            <person name="Terry A."/>
            <person name="Tsai C.J."/>
            <person name="Uberbacher E."/>
            <person name="Unneberg P."/>
            <person name="Vahala J."/>
            <person name="Wall K."/>
            <person name="Wessler S."/>
            <person name="Yang G."/>
            <person name="Yin T."/>
            <person name="Douglas C."/>
            <person name="Marra M."/>
            <person name="Sandberg G."/>
            <person name="Van de Peer Y."/>
            <person name="Rokhsar D."/>
        </authorList>
    </citation>
    <scope>NUCLEOTIDE SEQUENCE [LARGE SCALE GENOMIC DNA]</scope>
    <source>
        <strain evidence="2">cv. Nisqually</strain>
    </source>
</reference>
<evidence type="ECO:0000313" key="2">
    <source>
        <dbReference type="Proteomes" id="UP000006729"/>
    </source>
</evidence>
<dbReference type="EMBL" id="CM009307">
    <property type="protein sequence ID" value="KAI9378234.1"/>
    <property type="molecule type" value="Genomic_DNA"/>
</dbReference>
<protein>
    <submittedName>
        <fullName evidence="1">Uncharacterized protein</fullName>
    </submittedName>
</protein>
<accession>A0ACC0RLW9</accession>
<sequence length="63" mass="7078">MSLLFLSLSFQATVATPLVIAEENLATNLVAVMSHQDSIYNLESKRQLQEEKGKDFKGQLRQP</sequence>
<organism evidence="1 2">
    <name type="scientific">Populus trichocarpa</name>
    <name type="common">Western balsam poplar</name>
    <name type="synonym">Populus balsamifera subsp. trichocarpa</name>
    <dbReference type="NCBI Taxonomy" id="3694"/>
    <lineage>
        <taxon>Eukaryota</taxon>
        <taxon>Viridiplantae</taxon>
        <taxon>Streptophyta</taxon>
        <taxon>Embryophyta</taxon>
        <taxon>Tracheophyta</taxon>
        <taxon>Spermatophyta</taxon>
        <taxon>Magnoliopsida</taxon>
        <taxon>eudicotyledons</taxon>
        <taxon>Gunneridae</taxon>
        <taxon>Pentapetalae</taxon>
        <taxon>rosids</taxon>
        <taxon>fabids</taxon>
        <taxon>Malpighiales</taxon>
        <taxon>Salicaceae</taxon>
        <taxon>Saliceae</taxon>
        <taxon>Populus</taxon>
    </lineage>
</organism>
<comment type="caution">
    <text evidence="1">The sequence shown here is derived from an EMBL/GenBank/DDBJ whole genome shotgun (WGS) entry which is preliminary data.</text>
</comment>
<name>A0ACC0RLW9_POPTR</name>
<dbReference type="Proteomes" id="UP000006729">
    <property type="component" value="Chromosome 18"/>
</dbReference>
<gene>
    <name evidence="1" type="ORF">POPTR_018G062450v4</name>
</gene>